<dbReference type="InterPro" id="IPR025110">
    <property type="entry name" value="AMP-bd_C"/>
</dbReference>
<dbReference type="Gene3D" id="3.30.300.30">
    <property type="match status" value="1"/>
</dbReference>
<evidence type="ECO:0000259" key="5">
    <source>
        <dbReference type="Pfam" id="PF00501"/>
    </source>
</evidence>
<dbReference type="PANTHER" id="PTHR43107:SF15">
    <property type="entry name" value="FATTY ACID TRANSPORT PROTEIN 3, ISOFORM A"/>
    <property type="match status" value="1"/>
</dbReference>
<protein>
    <submittedName>
        <fullName evidence="7">Fatty-acyl-CoA synthase</fullName>
    </submittedName>
</protein>
<dbReference type="GO" id="GO:0044539">
    <property type="term" value="P:long-chain fatty acid import into cell"/>
    <property type="evidence" value="ECO:0007669"/>
    <property type="project" value="TreeGrafter"/>
</dbReference>
<dbReference type="STRING" id="1045774.SAMN05421872_105150"/>
<sequence length="558" mass="60326">MTQTTLPPIEHPTLAGILLARAADDATALLFEDRRWSYRELLAEAAVRAAVLRHLRPEGRPWHVGVLLDNSPEYLFLVAGAALCGASVVGINPTRRGAELATDIRSTDVDTIVSAPEHLSLLAGLDHGAARVLVAGSEEYDALLAGHAGAEVTATPEALDPTTRLLLLFTSGSTGAPKAVVCSTGRMAMIVQLNPLVLERDDVAYNAMPMFHGNALMASWGPCLRRGAAFATRRRFSASGFLPDLQRFGATYVNYVGRSLAYVLSRPEHPGERDNRLRVAFGTEASARDRAEFERRFGCPVVESYGSSEGAVAIRPVDGTPPGALGLPQTGYAAEVLAPDGSVCPPARFSPDGRLLNADEAIGEIVGIDAAARFEGYYRNPEAAAERVRGGDYWTGDLAYRDQDGWFWFAGRTADWLRVDSENFAAAPVERILARRPDVAVAAVYAVPDPRTGDQVMATLQVADDPAGFDVAGFATFLDAQRDLGTKWAPRFLRITQDLPTTATRKVDKPALRRRLWSGDDPVFERVDGAYRPLTADRTAALATEFERHGRAHLLHGS</sequence>
<accession>A0A1G6R5K5</accession>
<dbReference type="InterPro" id="IPR020845">
    <property type="entry name" value="AMP-binding_CS"/>
</dbReference>
<dbReference type="Pfam" id="PF00501">
    <property type="entry name" value="AMP-binding"/>
    <property type="match status" value="1"/>
</dbReference>
<keyword evidence="8" id="KW-1185">Reference proteome</keyword>
<evidence type="ECO:0000256" key="2">
    <source>
        <dbReference type="ARBA" id="ARBA00022598"/>
    </source>
</evidence>
<dbReference type="Gene3D" id="3.40.50.12780">
    <property type="entry name" value="N-terminal domain of ligase-like"/>
    <property type="match status" value="1"/>
</dbReference>
<dbReference type="SUPFAM" id="SSF56801">
    <property type="entry name" value="Acetyl-CoA synthetase-like"/>
    <property type="match status" value="1"/>
</dbReference>
<dbReference type="RefSeq" id="WP_211752866.1">
    <property type="nucleotide sequence ID" value="NZ_FMZM01000005.1"/>
</dbReference>
<evidence type="ECO:0000313" key="7">
    <source>
        <dbReference type="EMBL" id="SDC99564.1"/>
    </source>
</evidence>
<dbReference type="PANTHER" id="PTHR43107">
    <property type="entry name" value="LONG-CHAIN FATTY ACID TRANSPORT PROTEIN"/>
    <property type="match status" value="1"/>
</dbReference>
<dbReference type="GO" id="GO:0005886">
    <property type="term" value="C:plasma membrane"/>
    <property type="evidence" value="ECO:0007669"/>
    <property type="project" value="TreeGrafter"/>
</dbReference>
<dbReference type="EMBL" id="FMZM01000005">
    <property type="protein sequence ID" value="SDC99564.1"/>
    <property type="molecule type" value="Genomic_DNA"/>
</dbReference>
<dbReference type="PROSITE" id="PS00455">
    <property type="entry name" value="AMP_BINDING"/>
    <property type="match status" value="1"/>
</dbReference>
<evidence type="ECO:0000313" key="8">
    <source>
        <dbReference type="Proteomes" id="UP000199034"/>
    </source>
</evidence>
<keyword evidence="3" id="KW-0547">Nucleotide-binding</keyword>
<evidence type="ECO:0000256" key="3">
    <source>
        <dbReference type="ARBA" id="ARBA00022741"/>
    </source>
</evidence>
<name>A0A1G6R5K5_9ACTN</name>
<dbReference type="Proteomes" id="UP000199034">
    <property type="component" value="Unassembled WGS sequence"/>
</dbReference>
<dbReference type="Pfam" id="PF13193">
    <property type="entry name" value="AMP-binding_C"/>
    <property type="match status" value="1"/>
</dbReference>
<dbReference type="GO" id="GO:0004467">
    <property type="term" value="F:long-chain fatty acid-CoA ligase activity"/>
    <property type="evidence" value="ECO:0007669"/>
    <property type="project" value="TreeGrafter"/>
</dbReference>
<feature type="domain" description="AMP-binding enzyme C-terminal" evidence="6">
    <location>
        <begin position="429"/>
        <end position="506"/>
    </location>
</feature>
<reference evidence="7 8" key="1">
    <citation type="submission" date="2016-10" db="EMBL/GenBank/DDBJ databases">
        <authorList>
            <person name="de Groot N.N."/>
        </authorList>
    </citation>
    <scope>NUCLEOTIDE SEQUENCE [LARGE SCALE GENOMIC DNA]</scope>
    <source>
        <strain evidence="7 8">CGMCC 4.6858</strain>
    </source>
</reference>
<proteinExistence type="inferred from homology"/>
<dbReference type="InterPro" id="IPR045851">
    <property type="entry name" value="AMP-bd_C_sf"/>
</dbReference>
<dbReference type="GO" id="GO:0005324">
    <property type="term" value="F:long-chain fatty acid transmembrane transporter activity"/>
    <property type="evidence" value="ECO:0007669"/>
    <property type="project" value="TreeGrafter"/>
</dbReference>
<dbReference type="InterPro" id="IPR000873">
    <property type="entry name" value="AMP-dep_synth/lig_dom"/>
</dbReference>
<dbReference type="InterPro" id="IPR042099">
    <property type="entry name" value="ANL_N_sf"/>
</dbReference>
<dbReference type="GO" id="GO:0005524">
    <property type="term" value="F:ATP binding"/>
    <property type="evidence" value="ECO:0007669"/>
    <property type="project" value="UniProtKB-KW"/>
</dbReference>
<comment type="similarity">
    <text evidence="1">Belongs to the ATP-dependent AMP-binding enzyme family.</text>
</comment>
<evidence type="ECO:0000256" key="1">
    <source>
        <dbReference type="ARBA" id="ARBA00006432"/>
    </source>
</evidence>
<dbReference type="AlphaFoldDB" id="A0A1G6R5K5"/>
<keyword evidence="2" id="KW-0436">Ligase</keyword>
<evidence type="ECO:0000256" key="4">
    <source>
        <dbReference type="ARBA" id="ARBA00022840"/>
    </source>
</evidence>
<evidence type="ECO:0000259" key="6">
    <source>
        <dbReference type="Pfam" id="PF13193"/>
    </source>
</evidence>
<feature type="domain" description="AMP-dependent synthetase/ligase" evidence="5">
    <location>
        <begin position="22"/>
        <end position="366"/>
    </location>
</feature>
<keyword evidence="4" id="KW-0067">ATP-binding</keyword>
<gene>
    <name evidence="7" type="ORF">SAMN05421872_105150</name>
</gene>
<organism evidence="7 8">
    <name type="scientific">Nocardioides lianchengensis</name>
    <dbReference type="NCBI Taxonomy" id="1045774"/>
    <lineage>
        <taxon>Bacteria</taxon>
        <taxon>Bacillati</taxon>
        <taxon>Actinomycetota</taxon>
        <taxon>Actinomycetes</taxon>
        <taxon>Propionibacteriales</taxon>
        <taxon>Nocardioidaceae</taxon>
        <taxon>Nocardioides</taxon>
    </lineage>
</organism>